<keyword evidence="4" id="KW-1052">Target cell membrane</keyword>
<dbReference type="SUPFAM" id="SSF63724">
    <property type="entry name" value="Cytolysin/lectin"/>
    <property type="match status" value="1"/>
</dbReference>
<feature type="region of interest" description="Disordered" evidence="10">
    <location>
        <begin position="94"/>
        <end position="116"/>
    </location>
</feature>
<dbReference type="EMBL" id="CALNXI010000001">
    <property type="protein sequence ID" value="CAH3013551.1"/>
    <property type="molecule type" value="Genomic_DNA"/>
</dbReference>
<evidence type="ECO:0000256" key="7">
    <source>
        <dbReference type="ARBA" id="ARBA00023136"/>
    </source>
</evidence>
<evidence type="ECO:0000256" key="3">
    <source>
        <dbReference type="ARBA" id="ARBA00008399"/>
    </source>
</evidence>
<organism evidence="12 13">
    <name type="scientific">Porites evermanni</name>
    <dbReference type="NCBI Taxonomy" id="104178"/>
    <lineage>
        <taxon>Eukaryota</taxon>
        <taxon>Metazoa</taxon>
        <taxon>Cnidaria</taxon>
        <taxon>Anthozoa</taxon>
        <taxon>Hexacorallia</taxon>
        <taxon>Scleractinia</taxon>
        <taxon>Fungiina</taxon>
        <taxon>Poritidae</taxon>
        <taxon>Porites</taxon>
    </lineage>
</organism>
<evidence type="ECO:0000313" key="12">
    <source>
        <dbReference type="EMBL" id="CAH3013551.1"/>
    </source>
</evidence>
<evidence type="ECO:0000256" key="8">
    <source>
        <dbReference type="ARBA" id="ARBA00023298"/>
    </source>
</evidence>
<keyword evidence="7 11" id="KW-0472">Membrane</keyword>
<dbReference type="InterPro" id="IPR015926">
    <property type="entry name" value="Cytolysin/lectin"/>
</dbReference>
<evidence type="ECO:0000256" key="6">
    <source>
        <dbReference type="ARBA" id="ARBA00022852"/>
    </source>
</evidence>
<feature type="compositionally biased region" description="Basic and acidic residues" evidence="10">
    <location>
        <begin position="97"/>
        <end position="116"/>
    </location>
</feature>
<evidence type="ECO:0000256" key="10">
    <source>
        <dbReference type="SAM" id="MobiDB-lite"/>
    </source>
</evidence>
<feature type="non-terminal residue" evidence="12">
    <location>
        <position position="1"/>
    </location>
</feature>
<accession>A0ABN8LDM0</accession>
<evidence type="ECO:0000256" key="1">
    <source>
        <dbReference type="ARBA" id="ARBA00004175"/>
    </source>
</evidence>
<evidence type="ECO:0000256" key="2">
    <source>
        <dbReference type="ARBA" id="ARBA00004532"/>
    </source>
</evidence>
<comment type="caution">
    <text evidence="12">The sequence shown here is derived from an EMBL/GenBank/DDBJ whole genome shotgun (WGS) entry which is preliminary data.</text>
</comment>
<evidence type="ECO:0000313" key="13">
    <source>
        <dbReference type="Proteomes" id="UP001159427"/>
    </source>
</evidence>
<name>A0ABN8LDM0_9CNID</name>
<keyword evidence="5" id="KW-0800">Toxin</keyword>
<proteinExistence type="inferred from homology"/>
<evidence type="ECO:0000256" key="4">
    <source>
        <dbReference type="ARBA" id="ARBA00022537"/>
    </source>
</evidence>
<keyword evidence="11" id="KW-0812">Transmembrane</keyword>
<sequence>NFLAAVKDLKILKTLRFRMEHTVFVIFVLILGITVTTLGSPMSDDHKDGDPELSPRLKRPLARPLSSTVAQLCSRLVTLSAKIEGLRMRSNQSKVALAKDAEKSTKVQERKEQRTKRQEPADIIAAAALTVGVLQGILDGIIGVDRKIAIGIKNRSGYSWGAIDIYLQQGVTDRVIPRRVDNDKALLFKARRKNNFFPEGVYGVMTYCIIAIDKTLAIMFYVPHDQTFDRNWWNVKLYSGYKRSNSQMLHEMYEDHSAIEGDAYWHYKDLGLGSELRATGAMASSGAAHLMIEISKQHRKRL</sequence>
<dbReference type="PANTHER" id="PTHR40388:SF1">
    <property type="entry name" value="BRYOPORIN"/>
    <property type="match status" value="1"/>
</dbReference>
<comment type="subcellular location">
    <subcellularLocation>
        <location evidence="2">Nematocyst</location>
    </subcellularLocation>
    <subcellularLocation>
        <location evidence="1">Target cell membrane</location>
    </subcellularLocation>
</comment>
<keyword evidence="13" id="KW-1185">Reference proteome</keyword>
<keyword evidence="6" id="KW-0204">Cytolysis</keyword>
<comment type="similarity">
    <text evidence="3">Belongs to the actinoporin family. Sea anemone subfamily.</text>
</comment>
<evidence type="ECO:0008006" key="14">
    <source>
        <dbReference type="Google" id="ProtNLM"/>
    </source>
</evidence>
<reference evidence="12 13" key="1">
    <citation type="submission" date="2022-05" db="EMBL/GenBank/DDBJ databases">
        <authorList>
            <consortium name="Genoscope - CEA"/>
            <person name="William W."/>
        </authorList>
    </citation>
    <scope>NUCLEOTIDE SEQUENCE [LARGE SCALE GENOMIC DNA]</scope>
</reference>
<feature type="compositionally biased region" description="Basic and acidic residues" evidence="10">
    <location>
        <begin position="43"/>
        <end position="55"/>
    </location>
</feature>
<feature type="transmembrane region" description="Helical" evidence="11">
    <location>
        <begin position="21"/>
        <end position="41"/>
    </location>
</feature>
<dbReference type="InterPro" id="IPR050677">
    <property type="entry name" value="Actinoporin_PFT"/>
</dbReference>
<gene>
    <name evidence="12" type="ORF">PEVE_00000117</name>
</gene>
<evidence type="ECO:0000256" key="9">
    <source>
        <dbReference type="ARBA" id="ARBA00023331"/>
    </source>
</evidence>
<feature type="region of interest" description="Disordered" evidence="10">
    <location>
        <begin position="41"/>
        <end position="61"/>
    </location>
</feature>
<feature type="transmembrane region" description="Helical" evidence="11">
    <location>
        <begin position="201"/>
        <end position="222"/>
    </location>
</feature>
<evidence type="ECO:0000256" key="5">
    <source>
        <dbReference type="ARBA" id="ARBA00022656"/>
    </source>
</evidence>
<keyword evidence="9" id="KW-0166">Nematocyst</keyword>
<protein>
    <recommendedName>
        <fullName evidence="14">Actinoporin</fullName>
    </recommendedName>
</protein>
<keyword evidence="8" id="KW-1053">Target membrane</keyword>
<dbReference type="Gene3D" id="2.60.270.20">
    <property type="entry name" value="Cytolysin/lectin"/>
    <property type="match status" value="1"/>
</dbReference>
<evidence type="ECO:0000256" key="11">
    <source>
        <dbReference type="SAM" id="Phobius"/>
    </source>
</evidence>
<dbReference type="Proteomes" id="UP001159427">
    <property type="component" value="Unassembled WGS sequence"/>
</dbReference>
<dbReference type="Pfam" id="PF06369">
    <property type="entry name" value="Anemone_cytotox"/>
    <property type="match status" value="1"/>
</dbReference>
<dbReference type="PANTHER" id="PTHR40388">
    <property type="entry name" value="BRYOPORIN"/>
    <property type="match status" value="1"/>
</dbReference>
<dbReference type="InterPro" id="IPR009104">
    <property type="entry name" value="Anemon_actinoporin-like"/>
</dbReference>
<keyword evidence="11" id="KW-1133">Transmembrane helix</keyword>